<dbReference type="NCBIfam" id="TIGR01439">
    <property type="entry name" value="lp_hng_hel_AbrB"/>
    <property type="match status" value="1"/>
</dbReference>
<dbReference type="SUPFAM" id="SSF89447">
    <property type="entry name" value="AbrB/MazE/MraZ-like"/>
    <property type="match status" value="1"/>
</dbReference>
<gene>
    <name evidence="3" type="ORF">SAMN02982990_00530</name>
</gene>
<name>A0A1G5PY20_PHOLU</name>
<dbReference type="EMBL" id="FMWJ01000002">
    <property type="protein sequence ID" value="SCZ54176.1"/>
    <property type="molecule type" value="Genomic_DNA"/>
</dbReference>
<dbReference type="OrthoDB" id="9809003at2"/>
<evidence type="ECO:0000259" key="2">
    <source>
        <dbReference type="PROSITE" id="PS51740"/>
    </source>
</evidence>
<reference evidence="4" key="1">
    <citation type="submission" date="2016-10" db="EMBL/GenBank/DDBJ databases">
        <authorList>
            <person name="Varghese N."/>
            <person name="Submissions S."/>
        </authorList>
    </citation>
    <scope>NUCLEOTIDE SEQUENCE [LARGE SCALE GENOMIC DNA]</scope>
    <source>
        <strain evidence="4">ATCC 29999</strain>
    </source>
</reference>
<dbReference type="RefSeq" id="WP_080985000.1">
    <property type="nucleotide sequence ID" value="NZ_CAWQXX010000034.1"/>
</dbReference>
<dbReference type="AlphaFoldDB" id="A0A1G5PY20"/>
<dbReference type="Pfam" id="PF04014">
    <property type="entry name" value="MazE_antitoxin"/>
    <property type="match status" value="1"/>
</dbReference>
<dbReference type="Gene3D" id="2.10.260.10">
    <property type="match status" value="1"/>
</dbReference>
<proteinExistence type="predicted"/>
<dbReference type="GO" id="GO:0003677">
    <property type="term" value="F:DNA binding"/>
    <property type="evidence" value="ECO:0007669"/>
    <property type="project" value="UniProtKB-UniRule"/>
</dbReference>
<dbReference type="GeneID" id="45655517"/>
<accession>A0A1G5PY20</accession>
<keyword evidence="1" id="KW-0238">DNA-binding</keyword>
<dbReference type="InterPro" id="IPR007159">
    <property type="entry name" value="SpoVT-AbrB_dom"/>
</dbReference>
<evidence type="ECO:0000313" key="4">
    <source>
        <dbReference type="Proteomes" id="UP000183223"/>
    </source>
</evidence>
<evidence type="ECO:0000256" key="1">
    <source>
        <dbReference type="PROSITE-ProRule" id="PRU01076"/>
    </source>
</evidence>
<sequence length="55" mass="5885">MASIYELATLNSKGQITIPRSIRQALGIDTGSKLAFELRNGNVNVKLLSALAVNL</sequence>
<evidence type="ECO:0000313" key="3">
    <source>
        <dbReference type="EMBL" id="SCZ54176.1"/>
    </source>
</evidence>
<dbReference type="InterPro" id="IPR037914">
    <property type="entry name" value="SpoVT-AbrB_sf"/>
</dbReference>
<organism evidence="3 4">
    <name type="scientific">Photorhabdus luminescens</name>
    <name type="common">Xenorhabdus luminescens</name>
    <dbReference type="NCBI Taxonomy" id="29488"/>
    <lineage>
        <taxon>Bacteria</taxon>
        <taxon>Pseudomonadati</taxon>
        <taxon>Pseudomonadota</taxon>
        <taxon>Gammaproteobacteria</taxon>
        <taxon>Enterobacterales</taxon>
        <taxon>Morganellaceae</taxon>
        <taxon>Photorhabdus</taxon>
    </lineage>
</organism>
<protein>
    <submittedName>
        <fullName evidence="3">Looped-hinge helix DNA binding domain-containing protein, AbrB family</fullName>
    </submittedName>
</protein>
<keyword evidence="4" id="KW-1185">Reference proteome</keyword>
<dbReference type="Proteomes" id="UP000183223">
    <property type="component" value="Unassembled WGS sequence"/>
</dbReference>
<dbReference type="SMART" id="SM00966">
    <property type="entry name" value="SpoVT_AbrB"/>
    <property type="match status" value="1"/>
</dbReference>
<dbReference type="PROSITE" id="PS51740">
    <property type="entry name" value="SPOVT_ABRB"/>
    <property type="match status" value="1"/>
</dbReference>
<feature type="domain" description="SpoVT-AbrB" evidence="2">
    <location>
        <begin position="5"/>
        <end position="50"/>
    </location>
</feature>